<feature type="compositionally biased region" description="Polar residues" evidence="1">
    <location>
        <begin position="44"/>
        <end position="65"/>
    </location>
</feature>
<evidence type="ECO:0000313" key="3">
    <source>
        <dbReference type="EMBL" id="VTP75386.1"/>
    </source>
</evidence>
<sequence>MRGISSPSTTGTTPIGETTVQPGGTWTWTPPESLPNGTYDLSLTVTNSDGAGNESAPSQPVSITIDTDAPTAPGLPVVTDNVSDITGPVGNNGATNDTRPVLSGTGTPDDVISIYDQTTTGNVLVGRSGSGYQRQLDMAFRDAAGRGVAQLHPHCHR</sequence>
<dbReference type="EMBL" id="LR590464">
    <property type="protein sequence ID" value="VTP75386.1"/>
    <property type="molecule type" value="Genomic_DNA"/>
</dbReference>
<dbReference type="Gene3D" id="3.30.420.430">
    <property type="match status" value="1"/>
</dbReference>
<dbReference type="InterPro" id="IPR044016">
    <property type="entry name" value="Big_13"/>
</dbReference>
<feature type="compositionally biased region" description="Low complexity" evidence="1">
    <location>
        <begin position="1"/>
        <end position="19"/>
    </location>
</feature>
<reference evidence="3 4" key="1">
    <citation type="submission" date="2019-05" db="EMBL/GenBank/DDBJ databases">
        <authorList>
            <consortium name="Pathogen Informatics"/>
        </authorList>
    </citation>
    <scope>NUCLEOTIDE SEQUENCE [LARGE SCALE GENOMIC DNA]</scope>
    <source>
        <strain evidence="3 4">NCTC13032</strain>
    </source>
</reference>
<dbReference type="Proteomes" id="UP000310719">
    <property type="component" value="Chromosome"/>
</dbReference>
<accession>A0A4U9IE88</accession>
<evidence type="ECO:0000259" key="2">
    <source>
        <dbReference type="Pfam" id="PF19077"/>
    </source>
</evidence>
<feature type="region of interest" description="Disordered" evidence="1">
    <location>
        <begin position="44"/>
        <end position="105"/>
    </location>
</feature>
<evidence type="ECO:0000313" key="4">
    <source>
        <dbReference type="Proteomes" id="UP000310719"/>
    </source>
</evidence>
<feature type="domain" description="Bacterial Ig-like" evidence="2">
    <location>
        <begin position="11"/>
        <end position="67"/>
    </location>
</feature>
<evidence type="ECO:0000256" key="1">
    <source>
        <dbReference type="SAM" id="MobiDB-lite"/>
    </source>
</evidence>
<organism evidence="3 4">
    <name type="scientific">Leclercia adecarboxylata</name>
    <dbReference type="NCBI Taxonomy" id="83655"/>
    <lineage>
        <taxon>Bacteria</taxon>
        <taxon>Pseudomonadati</taxon>
        <taxon>Pseudomonadota</taxon>
        <taxon>Gammaproteobacteria</taxon>
        <taxon>Enterobacterales</taxon>
        <taxon>Enterobacteriaceae</taxon>
        <taxon>Leclercia</taxon>
    </lineage>
</organism>
<proteinExistence type="predicted"/>
<dbReference type="AlphaFoldDB" id="A0A4U9IE88"/>
<protein>
    <recommendedName>
        <fullName evidence="2">Bacterial Ig-like domain-containing protein</fullName>
    </recommendedName>
</protein>
<name>A0A4U9IE88_9ENTR</name>
<gene>
    <name evidence="3" type="ORF">NCTC13032_05617</name>
</gene>
<dbReference type="Pfam" id="PF19077">
    <property type="entry name" value="Big_13"/>
    <property type="match status" value="1"/>
</dbReference>
<feature type="region of interest" description="Disordered" evidence="1">
    <location>
        <begin position="1"/>
        <end position="26"/>
    </location>
</feature>